<proteinExistence type="predicted"/>
<organism evidence="2 3">
    <name type="scientific">Lichenibacterium minor</name>
    <dbReference type="NCBI Taxonomy" id="2316528"/>
    <lineage>
        <taxon>Bacteria</taxon>
        <taxon>Pseudomonadati</taxon>
        <taxon>Pseudomonadota</taxon>
        <taxon>Alphaproteobacteria</taxon>
        <taxon>Hyphomicrobiales</taxon>
        <taxon>Lichenihabitantaceae</taxon>
        <taxon>Lichenibacterium</taxon>
    </lineage>
</organism>
<dbReference type="EMBL" id="QYBB01000035">
    <property type="protein sequence ID" value="RYC29995.1"/>
    <property type="molecule type" value="Genomic_DNA"/>
</dbReference>
<feature type="region of interest" description="Disordered" evidence="1">
    <location>
        <begin position="1"/>
        <end position="66"/>
    </location>
</feature>
<reference evidence="2 3" key="2">
    <citation type="submission" date="2019-02" db="EMBL/GenBank/DDBJ databases">
        <title>'Lichenibacterium ramalinii' gen. nov. sp. nov., 'Lichenibacterium minor' gen. nov. sp. nov.</title>
        <authorList>
            <person name="Pankratov T."/>
        </authorList>
    </citation>
    <scope>NUCLEOTIDE SEQUENCE [LARGE SCALE GENOMIC DNA]</scope>
    <source>
        <strain evidence="2 3">RmlP026</strain>
    </source>
</reference>
<dbReference type="OrthoDB" id="7210750at2"/>
<keyword evidence="3" id="KW-1185">Reference proteome</keyword>
<dbReference type="Proteomes" id="UP000290759">
    <property type="component" value="Unassembled WGS sequence"/>
</dbReference>
<reference evidence="2 3" key="1">
    <citation type="submission" date="2018-12" db="EMBL/GenBank/DDBJ databases">
        <authorList>
            <person name="Grouzdev D.S."/>
            <person name="Krutkina M.S."/>
        </authorList>
    </citation>
    <scope>NUCLEOTIDE SEQUENCE [LARGE SCALE GENOMIC DNA]</scope>
    <source>
        <strain evidence="2 3">RmlP026</strain>
    </source>
</reference>
<protein>
    <submittedName>
        <fullName evidence="2">Uncharacterized protein</fullName>
    </submittedName>
</protein>
<accession>A0A4Q2U5B0</accession>
<comment type="caution">
    <text evidence="2">The sequence shown here is derived from an EMBL/GenBank/DDBJ whole genome shotgun (WGS) entry which is preliminary data.</text>
</comment>
<evidence type="ECO:0000313" key="3">
    <source>
        <dbReference type="Proteomes" id="UP000290759"/>
    </source>
</evidence>
<name>A0A4Q2U5B0_9HYPH</name>
<sequence length="66" mass="6810">MAIGEITVQDDLKRNPGIGQSKGLTGATDDEVDDLAANSTAEGDVGNEVDARTGGVDPKHMGRTNK</sequence>
<dbReference type="AlphaFoldDB" id="A0A4Q2U5B0"/>
<gene>
    <name evidence="2" type="ORF">D3273_21165</name>
</gene>
<evidence type="ECO:0000313" key="2">
    <source>
        <dbReference type="EMBL" id="RYC29995.1"/>
    </source>
</evidence>
<evidence type="ECO:0000256" key="1">
    <source>
        <dbReference type="SAM" id="MobiDB-lite"/>
    </source>
</evidence>